<reference evidence="3" key="1">
    <citation type="journal article" date="2019" name="Int. J. Syst. Evol. Microbiol.">
        <title>The Global Catalogue of Microorganisms (GCM) 10K type strain sequencing project: providing services to taxonomists for standard genome sequencing and annotation.</title>
        <authorList>
            <consortium name="The Broad Institute Genomics Platform"/>
            <consortium name="The Broad Institute Genome Sequencing Center for Infectious Disease"/>
            <person name="Wu L."/>
            <person name="Ma J."/>
        </authorList>
    </citation>
    <scope>NUCLEOTIDE SEQUENCE [LARGE SCALE GENOMIC DNA]</scope>
    <source>
        <strain evidence="3">CCUG 63830</strain>
    </source>
</reference>
<feature type="region of interest" description="Disordered" evidence="1">
    <location>
        <begin position="1"/>
        <end position="24"/>
    </location>
</feature>
<accession>A0ABW1ZF82</accession>
<proteinExistence type="predicted"/>
<feature type="compositionally biased region" description="Gly residues" evidence="1">
    <location>
        <begin position="1"/>
        <end position="13"/>
    </location>
</feature>
<dbReference type="Proteomes" id="UP001596317">
    <property type="component" value="Unassembled WGS sequence"/>
</dbReference>
<evidence type="ECO:0000313" key="2">
    <source>
        <dbReference type="EMBL" id="MFC6659520.1"/>
    </source>
</evidence>
<organism evidence="2 3">
    <name type="scientific">Deinococcus multiflagellatus</name>
    <dbReference type="NCBI Taxonomy" id="1656887"/>
    <lineage>
        <taxon>Bacteria</taxon>
        <taxon>Thermotogati</taxon>
        <taxon>Deinococcota</taxon>
        <taxon>Deinococci</taxon>
        <taxon>Deinococcales</taxon>
        <taxon>Deinococcaceae</taxon>
        <taxon>Deinococcus</taxon>
    </lineage>
</organism>
<evidence type="ECO:0000313" key="3">
    <source>
        <dbReference type="Proteomes" id="UP001596317"/>
    </source>
</evidence>
<gene>
    <name evidence="2" type="ORF">ACFP90_03390</name>
</gene>
<protein>
    <submittedName>
        <fullName evidence="2">Uncharacterized protein</fullName>
    </submittedName>
</protein>
<dbReference type="EMBL" id="JBHSWB010000001">
    <property type="protein sequence ID" value="MFC6659520.1"/>
    <property type="molecule type" value="Genomic_DNA"/>
</dbReference>
<keyword evidence="3" id="KW-1185">Reference proteome</keyword>
<evidence type="ECO:0000256" key="1">
    <source>
        <dbReference type="SAM" id="MobiDB-lite"/>
    </source>
</evidence>
<comment type="caution">
    <text evidence="2">The sequence shown here is derived from an EMBL/GenBank/DDBJ whole genome shotgun (WGS) entry which is preliminary data.</text>
</comment>
<dbReference type="RefSeq" id="WP_380054137.1">
    <property type="nucleotide sequence ID" value="NZ_JBHSWB010000001.1"/>
</dbReference>
<name>A0ABW1ZF82_9DEIO</name>
<sequence length="105" mass="11068">MAGCEPGLGGGQSRPGPRPTPTPEAYRAALRESRAGVAGLSMVGPRLQVTVVDDLSRVAFLQALKRRGLDPAALDLTVLPPVTFGARAWPHRAALTVRRQGRATC</sequence>